<dbReference type="AlphaFoldDB" id="A0AA42DN55"/>
<proteinExistence type="predicted"/>
<comment type="caution">
    <text evidence="3">The sequence shown here is derived from an EMBL/GenBank/DDBJ whole genome shotgun (WGS) entry which is preliminary data.</text>
</comment>
<feature type="signal peptide" evidence="2">
    <location>
        <begin position="1"/>
        <end position="18"/>
    </location>
</feature>
<evidence type="ECO:0000313" key="3">
    <source>
        <dbReference type="EMBL" id="MDA3731916.1"/>
    </source>
</evidence>
<sequence>MKKSLSIMLAGTMLMAMFTGCSSKKPDNVTNTTESIAKGEETGEVQNIDIWQKYDPPIEVSVVASYNVPEDGIVPKDTTPENQKWVEIMEKYLGIKLKYDWVVPASQGAQKMDVTIASGKIPNILQVDEGQFELLKQSDMIGDLTGAYDYLMEPIKKNLEADPTLLKKCTNEKGELVAIPRNLDNFQQTQLIYIREDWLEALGLQVPTSMDELFEVAKAFSEQDPDKNGKDDTIGIALYKELYAGFGGAAGLMNGYNAYPKMWTKDESGKLVCGDVQPEMRDALEMLQKMYKEGILDPEYVAMDSNKMTEAVVGGKAGIVLGEWWVPAWPLNLSIDNNPDARWKAINLVSAEGGIANTGLNQAFIGSYHVISKDMKNPEALAKMINIYYDTLSTVVSEREEEYDRELWKPENGYVYNWCPVRMDDTFENSRQYKELNEALKKDDITLLKPQKFKDLFEAAKRLETELNGTDWGLYYSRIAEDGGFGLTEKVRNEKLYTMNEFYGSYTPTMITSQGILDTLRDEVYHRIITGAPIEEFDKFVNDWHKMGGDQITNEVNDWYAKQ</sequence>
<feature type="chain" id="PRO_5041446048" evidence="2">
    <location>
        <begin position="19"/>
        <end position="563"/>
    </location>
</feature>
<reference evidence="3" key="1">
    <citation type="journal article" date="2023" name="Int. J. Syst. Evol. Microbiol.">
        <title>&lt;i&gt;Holtiella tumoricola&lt;/i&gt; gen. nov. sp. nov., isolated from a human clinical sample.</title>
        <authorList>
            <person name="Allen-Vercoe E."/>
            <person name="Daigneault M.C."/>
            <person name="Vancuren S.J."/>
            <person name="Cochrane K."/>
            <person name="O'Neal L.L."/>
            <person name="Sankaranarayanan K."/>
            <person name="Lawson P.A."/>
        </authorList>
    </citation>
    <scope>NUCLEOTIDE SEQUENCE</scope>
    <source>
        <strain evidence="3">CC70A</strain>
    </source>
</reference>
<accession>A0AA42DN55</accession>
<evidence type="ECO:0000256" key="1">
    <source>
        <dbReference type="ARBA" id="ARBA00022729"/>
    </source>
</evidence>
<evidence type="ECO:0000256" key="2">
    <source>
        <dbReference type="SAM" id="SignalP"/>
    </source>
</evidence>
<dbReference type="RefSeq" id="WP_271012227.1">
    <property type="nucleotide sequence ID" value="NZ_JAQIFT010000043.1"/>
</dbReference>
<evidence type="ECO:0000313" key="4">
    <source>
        <dbReference type="Proteomes" id="UP001169242"/>
    </source>
</evidence>
<dbReference type="PANTHER" id="PTHR43649:SF33">
    <property type="entry name" value="POLYGALACTURONAN_RHAMNOGALACTURONAN-BINDING PROTEIN YTCQ"/>
    <property type="match status" value="1"/>
</dbReference>
<organism evidence="3 4">
    <name type="scientific">Holtiella tumoricola</name>
    <dbReference type="NCBI Taxonomy" id="3018743"/>
    <lineage>
        <taxon>Bacteria</taxon>
        <taxon>Bacillati</taxon>
        <taxon>Bacillota</taxon>
        <taxon>Clostridia</taxon>
        <taxon>Lachnospirales</taxon>
        <taxon>Cellulosilyticaceae</taxon>
        <taxon>Holtiella</taxon>
    </lineage>
</organism>
<dbReference type="EMBL" id="JAQIFT010000043">
    <property type="protein sequence ID" value="MDA3731916.1"/>
    <property type="molecule type" value="Genomic_DNA"/>
</dbReference>
<protein>
    <submittedName>
        <fullName evidence="3">Extracellular solute-binding protein</fullName>
    </submittedName>
</protein>
<keyword evidence="1 2" id="KW-0732">Signal</keyword>
<keyword evidence="4" id="KW-1185">Reference proteome</keyword>
<dbReference type="InterPro" id="IPR050490">
    <property type="entry name" value="Bact_solute-bd_prot1"/>
</dbReference>
<dbReference type="SUPFAM" id="SSF53850">
    <property type="entry name" value="Periplasmic binding protein-like II"/>
    <property type="match status" value="1"/>
</dbReference>
<gene>
    <name evidence="3" type="ORF">PBV87_10540</name>
</gene>
<dbReference type="Gene3D" id="3.40.190.10">
    <property type="entry name" value="Periplasmic binding protein-like II"/>
    <property type="match status" value="2"/>
</dbReference>
<dbReference type="Proteomes" id="UP001169242">
    <property type="component" value="Unassembled WGS sequence"/>
</dbReference>
<dbReference type="PANTHER" id="PTHR43649">
    <property type="entry name" value="ARABINOSE-BINDING PROTEIN-RELATED"/>
    <property type="match status" value="1"/>
</dbReference>
<dbReference type="PROSITE" id="PS51257">
    <property type="entry name" value="PROKAR_LIPOPROTEIN"/>
    <property type="match status" value="1"/>
</dbReference>
<name>A0AA42DN55_9FIRM</name>